<reference evidence="1 2" key="1">
    <citation type="submission" date="2016-10" db="EMBL/GenBank/DDBJ databases">
        <authorList>
            <person name="de Groot N.N."/>
        </authorList>
    </citation>
    <scope>NUCLEOTIDE SEQUENCE [LARGE SCALE GENOMIC DNA]</scope>
    <source>
        <strain evidence="1 2">DSM 22007</strain>
    </source>
</reference>
<dbReference type="OrthoDB" id="4736604at2"/>
<protein>
    <submittedName>
        <fullName evidence="1">Uncharacterized protein</fullName>
    </submittedName>
</protein>
<dbReference type="STRING" id="657014.SAMN04488092_1225"/>
<dbReference type="Proteomes" id="UP000198634">
    <property type="component" value="Unassembled WGS sequence"/>
</dbReference>
<proteinExistence type="predicted"/>
<dbReference type="SUPFAM" id="SSF52266">
    <property type="entry name" value="SGNH hydrolase"/>
    <property type="match status" value="1"/>
</dbReference>
<dbReference type="AlphaFoldDB" id="A0A1H9L0D9"/>
<name>A0A1H9L0D9_9RHOB</name>
<evidence type="ECO:0000313" key="1">
    <source>
        <dbReference type="EMBL" id="SER04778.1"/>
    </source>
</evidence>
<accession>A0A1H9L0D9</accession>
<dbReference type="RefSeq" id="WP_090271338.1">
    <property type="nucleotide sequence ID" value="NZ_FOEP01000022.1"/>
</dbReference>
<keyword evidence="2" id="KW-1185">Reference proteome</keyword>
<sequence>MKPVLIIGHSHIGCIQQAYAERGKKVAGMNIEFAPIGSDYYQPNLDDQGVLTPKIAKIVSAPRFELIVSCVAGNAHFSLGLVNNPRKYDFVLPQAPDLPLEDGAEIMPYGLIRQHLADMAHETIPVLPAICATAKAPVLHLESPPPVPAENVQRHAKHFAPLINNYGLSRRERVWRFWRLQAQMMMDICAEQGIPYLPTPDSMKDEHGFLMPAAWRDDPTHAGPAYGHAVLDQLSRYCAQTEAAR</sequence>
<evidence type="ECO:0000313" key="2">
    <source>
        <dbReference type="Proteomes" id="UP000198634"/>
    </source>
</evidence>
<organism evidence="1 2">
    <name type="scientific">Thalassovita taeanensis</name>
    <dbReference type="NCBI Taxonomy" id="657014"/>
    <lineage>
        <taxon>Bacteria</taxon>
        <taxon>Pseudomonadati</taxon>
        <taxon>Pseudomonadota</taxon>
        <taxon>Alphaproteobacteria</taxon>
        <taxon>Rhodobacterales</taxon>
        <taxon>Roseobacteraceae</taxon>
        <taxon>Thalassovita</taxon>
    </lineage>
</organism>
<gene>
    <name evidence="1" type="ORF">SAMN04488092_1225</name>
</gene>
<dbReference type="EMBL" id="FOEP01000022">
    <property type="protein sequence ID" value="SER04778.1"/>
    <property type="molecule type" value="Genomic_DNA"/>
</dbReference>